<evidence type="ECO:0000256" key="20">
    <source>
        <dbReference type="ARBA" id="ARBA00040123"/>
    </source>
</evidence>
<evidence type="ECO:0000256" key="23">
    <source>
        <dbReference type="ARBA" id="ARBA00047734"/>
    </source>
</evidence>
<organism evidence="28 29">
    <name type="scientific">Hydra vulgaris</name>
    <name type="common">Hydra</name>
    <name type="synonym">Hydra attenuata</name>
    <dbReference type="NCBI Taxonomy" id="6087"/>
    <lineage>
        <taxon>Eukaryota</taxon>
        <taxon>Metazoa</taxon>
        <taxon>Cnidaria</taxon>
        <taxon>Hydrozoa</taxon>
        <taxon>Hydroidolina</taxon>
        <taxon>Anthoathecata</taxon>
        <taxon>Aplanulata</taxon>
        <taxon>Hydridae</taxon>
        <taxon>Hydra</taxon>
    </lineage>
</organism>
<gene>
    <name evidence="29" type="primary">LOC136090238</name>
</gene>
<keyword evidence="9" id="KW-0378">Hydrolase</keyword>
<feature type="domain" description="Thioesterase" evidence="27">
    <location>
        <begin position="83"/>
        <end position="152"/>
    </location>
</feature>
<evidence type="ECO:0000256" key="11">
    <source>
        <dbReference type="ARBA" id="ARBA00022946"/>
    </source>
</evidence>
<evidence type="ECO:0000256" key="22">
    <source>
        <dbReference type="ARBA" id="ARBA00047588"/>
    </source>
</evidence>
<dbReference type="CDD" id="cd03443">
    <property type="entry name" value="PaaI_thioesterase"/>
    <property type="match status" value="1"/>
</dbReference>
<dbReference type="Pfam" id="PF03061">
    <property type="entry name" value="4HBT"/>
    <property type="match status" value="1"/>
</dbReference>
<evidence type="ECO:0000256" key="1">
    <source>
        <dbReference type="ARBA" id="ARBA00004496"/>
    </source>
</evidence>
<evidence type="ECO:0000313" key="29">
    <source>
        <dbReference type="RefSeq" id="XP_065672533.1"/>
    </source>
</evidence>
<keyword evidence="13" id="KW-0496">Mitochondrion</keyword>
<evidence type="ECO:0000256" key="5">
    <source>
        <dbReference type="ARBA" id="ARBA00022475"/>
    </source>
</evidence>
<keyword evidence="8" id="KW-0999">Mitochondrion inner membrane</keyword>
<dbReference type="GeneID" id="136090238"/>
<comment type="catalytic activity">
    <reaction evidence="24">
        <text>decanoyl-CoA + H2O = decanoate + CoA + H(+)</text>
        <dbReference type="Rhea" id="RHEA:40059"/>
        <dbReference type="ChEBI" id="CHEBI:15377"/>
        <dbReference type="ChEBI" id="CHEBI:15378"/>
        <dbReference type="ChEBI" id="CHEBI:27689"/>
        <dbReference type="ChEBI" id="CHEBI:57287"/>
        <dbReference type="ChEBI" id="CHEBI:61430"/>
    </reaction>
    <physiologicalReaction direction="left-to-right" evidence="24">
        <dbReference type="Rhea" id="RHEA:40060"/>
    </physiologicalReaction>
</comment>
<comment type="catalytic activity">
    <reaction evidence="25">
        <text>dodecanoyl-CoA + H2O = dodecanoate + CoA + H(+)</text>
        <dbReference type="Rhea" id="RHEA:30135"/>
        <dbReference type="ChEBI" id="CHEBI:15377"/>
        <dbReference type="ChEBI" id="CHEBI:15378"/>
        <dbReference type="ChEBI" id="CHEBI:18262"/>
        <dbReference type="ChEBI" id="CHEBI:57287"/>
        <dbReference type="ChEBI" id="CHEBI:57375"/>
    </reaction>
    <physiologicalReaction direction="left-to-right" evidence="25">
        <dbReference type="Rhea" id="RHEA:30136"/>
    </physiologicalReaction>
</comment>
<evidence type="ECO:0000256" key="9">
    <source>
        <dbReference type="ARBA" id="ARBA00022801"/>
    </source>
</evidence>
<comment type="catalytic activity">
    <reaction evidence="16">
        <text>(5Z,8Z,11Z,14Z)-eicosatetraenoyl-CoA + H2O = (5Z,8Z,11Z,14Z)-eicosatetraenoate + CoA + H(+)</text>
        <dbReference type="Rhea" id="RHEA:40151"/>
        <dbReference type="ChEBI" id="CHEBI:15377"/>
        <dbReference type="ChEBI" id="CHEBI:15378"/>
        <dbReference type="ChEBI" id="CHEBI:32395"/>
        <dbReference type="ChEBI" id="CHEBI:57287"/>
        <dbReference type="ChEBI" id="CHEBI:57368"/>
    </reaction>
    <physiologicalReaction direction="left-to-right" evidence="16">
        <dbReference type="Rhea" id="RHEA:40152"/>
    </physiologicalReaction>
</comment>
<name>A0ABM4DDP6_HYDVU</name>
<dbReference type="InterPro" id="IPR006683">
    <property type="entry name" value="Thioestr_dom"/>
</dbReference>
<comment type="catalytic activity">
    <reaction evidence="23">
        <text>hexadecanoyl-CoA + H2O = hexadecanoate + CoA + H(+)</text>
        <dbReference type="Rhea" id="RHEA:16645"/>
        <dbReference type="ChEBI" id="CHEBI:7896"/>
        <dbReference type="ChEBI" id="CHEBI:15377"/>
        <dbReference type="ChEBI" id="CHEBI:15378"/>
        <dbReference type="ChEBI" id="CHEBI:57287"/>
        <dbReference type="ChEBI" id="CHEBI:57379"/>
        <dbReference type="EC" id="3.1.2.2"/>
    </reaction>
    <physiologicalReaction direction="left-to-right" evidence="23">
        <dbReference type="Rhea" id="RHEA:16646"/>
    </physiologicalReaction>
</comment>
<keyword evidence="5" id="KW-1003">Cell membrane</keyword>
<evidence type="ECO:0000256" key="24">
    <source>
        <dbReference type="ARBA" id="ARBA00047969"/>
    </source>
</evidence>
<evidence type="ECO:0000256" key="14">
    <source>
        <dbReference type="ARBA" id="ARBA00023136"/>
    </source>
</evidence>
<proteinExistence type="inferred from homology"/>
<evidence type="ECO:0000256" key="3">
    <source>
        <dbReference type="ARBA" id="ARBA00004632"/>
    </source>
</evidence>
<comment type="similarity">
    <text evidence="18">Belongs to the THEM4/THEM5 thioesterase family.</text>
</comment>
<sequence>MERLDIPDYTWSEKAKESNLLLEKYAQSNNWERFIFKKQTGEIKTYFNFGNEKIFYGSMYFSVKEQAAKWSATYGPWSNNGSGIVHGGLIATHHDEITGILAERCFGPCLTASLNINYKSPMPVGSTFLFECKVVKVEGRKIFLENKIISFESNKVVGDASALYVLVDKESSL</sequence>
<keyword evidence="28" id="KW-1185">Reference proteome</keyword>
<dbReference type="PANTHER" id="PTHR12418:SF19">
    <property type="entry name" value="ACYL-COENZYME A THIOESTERASE THEM4"/>
    <property type="match status" value="1"/>
</dbReference>
<evidence type="ECO:0000256" key="12">
    <source>
        <dbReference type="ARBA" id="ARBA00023098"/>
    </source>
</evidence>
<evidence type="ECO:0000256" key="16">
    <source>
        <dbReference type="ARBA" id="ARBA00035852"/>
    </source>
</evidence>
<keyword evidence="6" id="KW-0963">Cytoplasm</keyword>
<evidence type="ECO:0000313" key="28">
    <source>
        <dbReference type="Proteomes" id="UP001652625"/>
    </source>
</evidence>
<evidence type="ECO:0000256" key="6">
    <source>
        <dbReference type="ARBA" id="ARBA00022490"/>
    </source>
</evidence>
<evidence type="ECO:0000256" key="13">
    <source>
        <dbReference type="ARBA" id="ARBA00023128"/>
    </source>
</evidence>
<evidence type="ECO:0000256" key="19">
    <source>
        <dbReference type="ARBA" id="ARBA00038848"/>
    </source>
</evidence>
<dbReference type="EC" id="3.1.2.2" evidence="19"/>
<keyword evidence="7" id="KW-0053">Apoptosis</keyword>
<evidence type="ECO:0000256" key="8">
    <source>
        <dbReference type="ARBA" id="ARBA00022792"/>
    </source>
</evidence>
<dbReference type="Proteomes" id="UP001652625">
    <property type="component" value="Chromosome 13"/>
</dbReference>
<comment type="catalytic activity">
    <reaction evidence="17">
        <text>(9Z)-octadecenoyl-CoA + H2O = (9Z)-octadecenoate + CoA + H(+)</text>
        <dbReference type="Rhea" id="RHEA:40139"/>
        <dbReference type="ChEBI" id="CHEBI:15377"/>
        <dbReference type="ChEBI" id="CHEBI:15378"/>
        <dbReference type="ChEBI" id="CHEBI:30823"/>
        <dbReference type="ChEBI" id="CHEBI:57287"/>
        <dbReference type="ChEBI" id="CHEBI:57387"/>
    </reaction>
    <physiologicalReaction direction="left-to-right" evidence="17">
        <dbReference type="Rhea" id="RHEA:40140"/>
    </physiologicalReaction>
</comment>
<evidence type="ECO:0000256" key="18">
    <source>
        <dbReference type="ARBA" id="ARBA00038456"/>
    </source>
</evidence>
<evidence type="ECO:0000256" key="2">
    <source>
        <dbReference type="ARBA" id="ARBA00004569"/>
    </source>
</evidence>
<evidence type="ECO:0000256" key="7">
    <source>
        <dbReference type="ARBA" id="ARBA00022703"/>
    </source>
</evidence>
<comment type="catalytic activity">
    <reaction evidence="22">
        <text>octanoyl-CoA + H2O = octanoate + CoA + H(+)</text>
        <dbReference type="Rhea" id="RHEA:30143"/>
        <dbReference type="ChEBI" id="CHEBI:15377"/>
        <dbReference type="ChEBI" id="CHEBI:15378"/>
        <dbReference type="ChEBI" id="CHEBI:25646"/>
        <dbReference type="ChEBI" id="CHEBI:57287"/>
        <dbReference type="ChEBI" id="CHEBI:57386"/>
    </reaction>
    <physiologicalReaction direction="left-to-right" evidence="22">
        <dbReference type="Rhea" id="RHEA:30144"/>
    </physiologicalReaction>
</comment>
<evidence type="ECO:0000256" key="15">
    <source>
        <dbReference type="ARBA" id="ARBA00023273"/>
    </source>
</evidence>
<evidence type="ECO:0000256" key="25">
    <source>
        <dbReference type="ARBA" id="ARBA00048074"/>
    </source>
</evidence>
<keyword evidence="14" id="KW-0472">Membrane</keyword>
<keyword evidence="11" id="KW-0809">Transit peptide</keyword>
<evidence type="ECO:0000259" key="27">
    <source>
        <dbReference type="Pfam" id="PF03061"/>
    </source>
</evidence>
<dbReference type="SUPFAM" id="SSF54637">
    <property type="entry name" value="Thioesterase/thiol ester dehydrase-isomerase"/>
    <property type="match status" value="1"/>
</dbReference>
<protein>
    <recommendedName>
        <fullName evidence="20">Acyl-coenzyme A thioesterase THEM4</fullName>
        <ecNumber evidence="19">3.1.2.2</ecNumber>
    </recommendedName>
    <alternativeName>
        <fullName evidence="21">Thioesterase superfamily member 4</fullName>
    </alternativeName>
</protein>
<comment type="catalytic activity">
    <reaction evidence="26">
        <text>tetradecanoyl-CoA + H2O = tetradecanoate + CoA + H(+)</text>
        <dbReference type="Rhea" id="RHEA:40119"/>
        <dbReference type="ChEBI" id="CHEBI:15377"/>
        <dbReference type="ChEBI" id="CHEBI:15378"/>
        <dbReference type="ChEBI" id="CHEBI:30807"/>
        <dbReference type="ChEBI" id="CHEBI:57287"/>
        <dbReference type="ChEBI" id="CHEBI:57385"/>
    </reaction>
    <physiologicalReaction direction="left-to-right" evidence="26">
        <dbReference type="Rhea" id="RHEA:40120"/>
    </physiologicalReaction>
</comment>
<keyword evidence="12" id="KW-0443">Lipid metabolism</keyword>
<dbReference type="InterPro" id="IPR052365">
    <property type="entry name" value="THEM4/THEM5_acyl-CoA_thioest"/>
</dbReference>
<dbReference type="PANTHER" id="PTHR12418">
    <property type="entry name" value="ACYL-COENZYME A THIOESTERASE THEM4"/>
    <property type="match status" value="1"/>
</dbReference>
<evidence type="ECO:0000256" key="21">
    <source>
        <dbReference type="ARBA" id="ARBA00043210"/>
    </source>
</evidence>
<evidence type="ECO:0000256" key="10">
    <source>
        <dbReference type="ARBA" id="ARBA00022832"/>
    </source>
</evidence>
<evidence type="ECO:0000256" key="4">
    <source>
        <dbReference type="ARBA" id="ARBA00004637"/>
    </source>
</evidence>
<keyword evidence="10" id="KW-0276">Fatty acid metabolism</keyword>
<dbReference type="RefSeq" id="XP_065672533.1">
    <property type="nucleotide sequence ID" value="XM_065816461.1"/>
</dbReference>
<evidence type="ECO:0000256" key="17">
    <source>
        <dbReference type="ARBA" id="ARBA00037002"/>
    </source>
</evidence>
<dbReference type="Gene3D" id="3.10.129.10">
    <property type="entry name" value="Hotdog Thioesterase"/>
    <property type="match status" value="1"/>
</dbReference>
<evidence type="ECO:0000256" key="26">
    <source>
        <dbReference type="ARBA" id="ARBA00048180"/>
    </source>
</evidence>
<reference evidence="29" key="1">
    <citation type="submission" date="2025-08" db="UniProtKB">
        <authorList>
            <consortium name="RefSeq"/>
        </authorList>
    </citation>
    <scope>IDENTIFICATION</scope>
</reference>
<comment type="subcellular location">
    <subcellularLocation>
        <location evidence="3">Cell projection</location>
        <location evidence="3">Ruffle membrane</location>
    </subcellularLocation>
    <subcellularLocation>
        <location evidence="1">Cytoplasm</location>
    </subcellularLocation>
    <subcellularLocation>
        <location evidence="4">Mitochondrion inner membrane</location>
        <topology evidence="4">Peripheral membrane protein</topology>
    </subcellularLocation>
    <subcellularLocation>
        <location evidence="2">Mitochondrion intermembrane space</location>
    </subcellularLocation>
</comment>
<dbReference type="InterPro" id="IPR029069">
    <property type="entry name" value="HotDog_dom_sf"/>
</dbReference>
<keyword evidence="15" id="KW-0966">Cell projection</keyword>
<accession>A0ABM4DDP6</accession>